<dbReference type="Proteomes" id="UP001152795">
    <property type="component" value="Unassembled WGS sequence"/>
</dbReference>
<proteinExistence type="predicted"/>
<dbReference type="EMBL" id="CACRXK020024578">
    <property type="protein sequence ID" value="CAB4038785.1"/>
    <property type="molecule type" value="Genomic_DNA"/>
</dbReference>
<name>A0A7D9K008_PARCT</name>
<protein>
    <submittedName>
        <fullName evidence="1">Uncharacterized protein</fullName>
    </submittedName>
</protein>
<evidence type="ECO:0000313" key="2">
    <source>
        <dbReference type="Proteomes" id="UP001152795"/>
    </source>
</evidence>
<keyword evidence="2" id="KW-1185">Reference proteome</keyword>
<sequence>MLKEFLMLLLSKPRDKQATNILPVNSVLTTDIEPDMQQEASGNTNDVAAEKPDCSNCEDMAIKLSEVERELFGLYDITYKIYNSVSDSTAIGDDLGQTFCKDGHINAIDQLNQNNERPLSEYDELTTDLEEVKLDAVINHTKLSNIISSNSKVISENTQEINQLNEQLTNVQGERQTLIKKISKQSEIIHIKQLSSKVENLQNTQAIHSAQHVIIPEVNPTMQNISPLPAMRITTDAKSTPKVPTASSYPMLKNTNFPVDWLGKLPLIEGKHKLQSVKFLNNKLVNGQKENFESTSYTHQK</sequence>
<dbReference type="AlphaFoldDB" id="A0A7D9K008"/>
<comment type="caution">
    <text evidence="1">The sequence shown here is derived from an EMBL/GenBank/DDBJ whole genome shotgun (WGS) entry which is preliminary data.</text>
</comment>
<gene>
    <name evidence="1" type="ORF">PACLA_8A001653</name>
</gene>
<reference evidence="1" key="1">
    <citation type="submission" date="2020-04" db="EMBL/GenBank/DDBJ databases">
        <authorList>
            <person name="Alioto T."/>
            <person name="Alioto T."/>
            <person name="Gomez Garrido J."/>
        </authorList>
    </citation>
    <scope>NUCLEOTIDE SEQUENCE</scope>
    <source>
        <strain evidence="1">A484AB</strain>
    </source>
</reference>
<accession>A0A7D9K008</accession>
<evidence type="ECO:0000313" key="1">
    <source>
        <dbReference type="EMBL" id="CAB4038785.1"/>
    </source>
</evidence>
<dbReference type="SUPFAM" id="SSF58100">
    <property type="entry name" value="Bacterial hemolysins"/>
    <property type="match status" value="1"/>
</dbReference>
<organism evidence="1 2">
    <name type="scientific">Paramuricea clavata</name>
    <name type="common">Red gorgonian</name>
    <name type="synonym">Violescent sea-whip</name>
    <dbReference type="NCBI Taxonomy" id="317549"/>
    <lineage>
        <taxon>Eukaryota</taxon>
        <taxon>Metazoa</taxon>
        <taxon>Cnidaria</taxon>
        <taxon>Anthozoa</taxon>
        <taxon>Octocorallia</taxon>
        <taxon>Malacalcyonacea</taxon>
        <taxon>Plexauridae</taxon>
        <taxon>Paramuricea</taxon>
    </lineage>
</organism>